<organism evidence="1 2">
    <name type="scientific">Crotalus adamanteus</name>
    <name type="common">Eastern diamondback rattlesnake</name>
    <dbReference type="NCBI Taxonomy" id="8729"/>
    <lineage>
        <taxon>Eukaryota</taxon>
        <taxon>Metazoa</taxon>
        <taxon>Chordata</taxon>
        <taxon>Craniata</taxon>
        <taxon>Vertebrata</taxon>
        <taxon>Euteleostomi</taxon>
        <taxon>Lepidosauria</taxon>
        <taxon>Squamata</taxon>
        <taxon>Bifurcata</taxon>
        <taxon>Unidentata</taxon>
        <taxon>Episquamata</taxon>
        <taxon>Toxicofera</taxon>
        <taxon>Serpentes</taxon>
        <taxon>Colubroidea</taxon>
        <taxon>Viperidae</taxon>
        <taxon>Crotalinae</taxon>
        <taxon>Crotalus</taxon>
    </lineage>
</organism>
<dbReference type="SUPFAM" id="SSF88697">
    <property type="entry name" value="PUA domain-like"/>
    <property type="match status" value="1"/>
</dbReference>
<dbReference type="InterPro" id="IPR033615">
    <property type="entry name" value="EOLA1/EOLA2"/>
</dbReference>
<sequence>MKFACLSFRQPYAGLVLNDVKTIESRWRPVLANHQGGTVAVHIAFRDWEDDSWRDLLLNRLGWTSAQIEDLLAEGEKLGRGVIAGLIDVGETFKCVDCLPPEDILLLENKALLRGLEGKYLTEISNPRWLRRSIPARGHKDMWEVNIPEDLIPSVESG</sequence>
<gene>
    <name evidence="1" type="ORF">NXF25_016047</name>
</gene>
<name>A0AAW1AVT0_CROAD</name>
<comment type="caution">
    <text evidence="1">The sequence shown here is derived from an EMBL/GenBank/DDBJ whole genome shotgun (WGS) entry which is preliminary data.</text>
</comment>
<accession>A0AAW1AVT0</accession>
<dbReference type="PANTHER" id="PTHR31666">
    <property type="entry name" value="PROTEIN CXORF40A-RELATED"/>
    <property type="match status" value="1"/>
</dbReference>
<evidence type="ECO:0000313" key="2">
    <source>
        <dbReference type="Proteomes" id="UP001474421"/>
    </source>
</evidence>
<protein>
    <submittedName>
        <fullName evidence="1">Protein CXorf40A-like</fullName>
    </submittedName>
</protein>
<keyword evidence="2" id="KW-1185">Reference proteome</keyword>
<dbReference type="PANTHER" id="PTHR31666:SF0">
    <property type="entry name" value="PROTEIN EOLA1-RELATED"/>
    <property type="match status" value="1"/>
</dbReference>
<dbReference type="EMBL" id="JAOTOJ010000013">
    <property type="protein sequence ID" value="KAK9393595.1"/>
    <property type="molecule type" value="Genomic_DNA"/>
</dbReference>
<dbReference type="Proteomes" id="UP001474421">
    <property type="component" value="Unassembled WGS sequence"/>
</dbReference>
<dbReference type="InterPro" id="IPR015947">
    <property type="entry name" value="PUA-like_sf"/>
</dbReference>
<reference evidence="1 2" key="1">
    <citation type="journal article" date="2024" name="Proc. Natl. Acad. Sci. U.S.A.">
        <title>The genetic regulatory architecture and epigenomic basis for age-related changes in rattlesnake venom.</title>
        <authorList>
            <person name="Hogan M.P."/>
            <person name="Holding M.L."/>
            <person name="Nystrom G.S."/>
            <person name="Colston T.J."/>
            <person name="Bartlett D.A."/>
            <person name="Mason A.J."/>
            <person name="Ellsworth S.A."/>
            <person name="Rautsaw R.M."/>
            <person name="Lawrence K.C."/>
            <person name="Strickland J.L."/>
            <person name="He B."/>
            <person name="Fraser P."/>
            <person name="Margres M.J."/>
            <person name="Gilbert D.M."/>
            <person name="Gibbs H.L."/>
            <person name="Parkinson C.L."/>
            <person name="Rokyta D.R."/>
        </authorList>
    </citation>
    <scope>NUCLEOTIDE SEQUENCE [LARGE SCALE GENOMIC DNA]</scope>
    <source>
        <strain evidence="1">DRR0105</strain>
    </source>
</reference>
<evidence type="ECO:0000313" key="1">
    <source>
        <dbReference type="EMBL" id="KAK9393595.1"/>
    </source>
</evidence>
<proteinExistence type="predicted"/>
<dbReference type="AlphaFoldDB" id="A0AAW1AVT0"/>